<evidence type="ECO:0000313" key="5">
    <source>
        <dbReference type="Proteomes" id="UP000278078"/>
    </source>
</evidence>
<evidence type="ECO:0000256" key="1">
    <source>
        <dbReference type="SAM" id="MobiDB-lite"/>
    </source>
</evidence>
<feature type="chain" id="PRO_5019506080" description="DUF4124 domain-containing protein" evidence="2">
    <location>
        <begin position="20"/>
        <end position="179"/>
    </location>
</feature>
<feature type="signal peptide" evidence="2">
    <location>
        <begin position="1"/>
        <end position="19"/>
    </location>
</feature>
<evidence type="ECO:0000313" key="4">
    <source>
        <dbReference type="EMBL" id="VEE47578.1"/>
    </source>
</evidence>
<dbReference type="EMBL" id="LR134300">
    <property type="protein sequence ID" value="VEE47578.1"/>
    <property type="molecule type" value="Genomic_DNA"/>
</dbReference>
<proteinExistence type="predicted"/>
<organism evidence="4 5">
    <name type="scientific">Pseudomonas fluorescens</name>
    <dbReference type="NCBI Taxonomy" id="294"/>
    <lineage>
        <taxon>Bacteria</taxon>
        <taxon>Pseudomonadati</taxon>
        <taxon>Pseudomonadota</taxon>
        <taxon>Gammaproteobacteria</taxon>
        <taxon>Pseudomonadales</taxon>
        <taxon>Pseudomonadaceae</taxon>
        <taxon>Pseudomonas</taxon>
    </lineage>
</organism>
<dbReference type="AlphaFoldDB" id="A0A448BQM2"/>
<gene>
    <name evidence="4" type="ORF">NCTC10783_03465</name>
</gene>
<keyword evidence="2" id="KW-0732">Signal</keyword>
<dbReference type="Pfam" id="PF13511">
    <property type="entry name" value="DUF4124"/>
    <property type="match status" value="1"/>
</dbReference>
<feature type="domain" description="DUF4124" evidence="3">
    <location>
        <begin position="8"/>
        <end position="61"/>
    </location>
</feature>
<feature type="region of interest" description="Disordered" evidence="1">
    <location>
        <begin position="139"/>
        <end position="179"/>
    </location>
</feature>
<reference evidence="4 5" key="1">
    <citation type="submission" date="2018-12" db="EMBL/GenBank/DDBJ databases">
        <authorList>
            <consortium name="Pathogen Informatics"/>
        </authorList>
    </citation>
    <scope>NUCLEOTIDE SEQUENCE [LARGE SCALE GENOMIC DNA]</scope>
    <source>
        <strain evidence="4 5">NCTC10783</strain>
    </source>
</reference>
<accession>A0A448BQM2</accession>
<protein>
    <recommendedName>
        <fullName evidence="3">DUF4124 domain-containing protein</fullName>
    </recommendedName>
</protein>
<name>A0A448BQM2_PSEFL</name>
<dbReference type="Proteomes" id="UP000278078">
    <property type="component" value="Chromosome"/>
</dbReference>
<dbReference type="InterPro" id="IPR025392">
    <property type="entry name" value="DUF4124"/>
</dbReference>
<evidence type="ECO:0000259" key="3">
    <source>
        <dbReference type="Pfam" id="PF13511"/>
    </source>
</evidence>
<evidence type="ECO:0000256" key="2">
    <source>
        <dbReference type="SAM" id="SignalP"/>
    </source>
</evidence>
<sequence>MRSLSLLLLLSLASTCEAAAVFRCEDASGHVSFTQLGCPAGQAGETVVADNPPPGGRSVTPMAETKTKKASIGRKSVPLAVIGEREDRCGRRLDEKERRKAIVEQRIMAGMTRSDVERALGKPDRVSGNNAEVRYQYKADKRRGARSVSFDQEGCVKGREGTGWSESTPGAKAGPSSYR</sequence>